<feature type="transmembrane region" description="Helical" evidence="5">
    <location>
        <begin position="130"/>
        <end position="157"/>
    </location>
</feature>
<comment type="subcellular location">
    <subcellularLocation>
        <location evidence="1">Membrane</location>
        <topology evidence="1">Multi-pass membrane protein</topology>
    </subcellularLocation>
</comment>
<dbReference type="GO" id="GO:0016746">
    <property type="term" value="F:acyltransferase activity"/>
    <property type="evidence" value="ECO:0007669"/>
    <property type="project" value="TreeGrafter"/>
</dbReference>
<evidence type="ECO:0000313" key="6">
    <source>
        <dbReference type="EMBL" id="CAH0370101.1"/>
    </source>
</evidence>
<dbReference type="InterPro" id="IPR051085">
    <property type="entry name" value="MB_O-acyltransferase"/>
</dbReference>
<feature type="transmembrane region" description="Helical" evidence="5">
    <location>
        <begin position="315"/>
        <end position="334"/>
    </location>
</feature>
<dbReference type="AlphaFoldDB" id="A0A8J2SG66"/>
<dbReference type="OrthoDB" id="205438at2759"/>
<proteinExistence type="predicted"/>
<dbReference type="GO" id="GO:0005783">
    <property type="term" value="C:endoplasmic reticulum"/>
    <property type="evidence" value="ECO:0007669"/>
    <property type="project" value="TreeGrafter"/>
</dbReference>
<evidence type="ECO:0000256" key="5">
    <source>
        <dbReference type="SAM" id="Phobius"/>
    </source>
</evidence>
<name>A0A8J2SG66_9STRA</name>
<keyword evidence="3 5" id="KW-1133">Transmembrane helix</keyword>
<protein>
    <submittedName>
        <fullName evidence="6">Uncharacterized protein</fullName>
    </submittedName>
</protein>
<keyword evidence="2 5" id="KW-0812">Transmembrane</keyword>
<feature type="transmembrane region" description="Helical" evidence="5">
    <location>
        <begin position="418"/>
        <end position="435"/>
    </location>
</feature>
<dbReference type="GO" id="GO:0016020">
    <property type="term" value="C:membrane"/>
    <property type="evidence" value="ECO:0007669"/>
    <property type="project" value="UniProtKB-SubCell"/>
</dbReference>
<feature type="transmembrane region" description="Helical" evidence="5">
    <location>
        <begin position="6"/>
        <end position="28"/>
    </location>
</feature>
<dbReference type="PANTHER" id="PTHR13285">
    <property type="entry name" value="ACYLTRANSFERASE"/>
    <property type="match status" value="1"/>
</dbReference>
<feature type="transmembrane region" description="Helical" evidence="5">
    <location>
        <begin position="163"/>
        <end position="180"/>
    </location>
</feature>
<dbReference type="Pfam" id="PF03062">
    <property type="entry name" value="MBOAT"/>
    <property type="match status" value="1"/>
</dbReference>
<sequence length="536" mass="57877">MQLVEPLLFVAYYWVCLFCTEERLWAIFAKRPLHTLRTSWFGSKHFVVAYAVAILLFGVALPRSCEAMRRACFADMQCARRLTRDAYGWYDADDSQWRAYRGSFVTLLLAAAVTTALTRRIKAEKPTARLACGLAFVAVAHGGGAGCVVGVCGLFHAASFLPPALAVPAAWALALACLLAKDPALPYRRALPAPCWPVLGAGMYAWPDALPLLVLRLVSHVADAARARKQGTTTRPAGYDLQGCLAHALYAPLYVAGPVVAFDAFRNSKSKPISGGDVSYALRTLIVGGFLELVLRRCPAFALGASGAFRRLEAVDMAAFAFVTINVLWLKFCFMWRVARSWARFDGVDPPENMGRFVCDNFAAAGFWRGWHGSFNRWLVAYVYRPLLGAKASSVRRLAATGVVFAFVALWHDARPKLFVWGLVNFVLVGLERVVGVEARARRVVERAGPPAWDTACVCALGAGNIVLLIGGNVVGYAVGVGGATTLFSGVFGPGAVGAAALAAWVVLGAGTFAALAVRRVEFFSSRGDNYNVKSY</sequence>
<evidence type="ECO:0000256" key="3">
    <source>
        <dbReference type="ARBA" id="ARBA00022989"/>
    </source>
</evidence>
<organism evidence="6 7">
    <name type="scientific">Pelagomonas calceolata</name>
    <dbReference type="NCBI Taxonomy" id="35677"/>
    <lineage>
        <taxon>Eukaryota</taxon>
        <taxon>Sar</taxon>
        <taxon>Stramenopiles</taxon>
        <taxon>Ochrophyta</taxon>
        <taxon>Pelagophyceae</taxon>
        <taxon>Pelagomonadales</taxon>
        <taxon>Pelagomonadaceae</taxon>
        <taxon>Pelagomonas</taxon>
    </lineage>
</organism>
<evidence type="ECO:0000256" key="1">
    <source>
        <dbReference type="ARBA" id="ARBA00004141"/>
    </source>
</evidence>
<dbReference type="Proteomes" id="UP000789595">
    <property type="component" value="Unassembled WGS sequence"/>
</dbReference>
<gene>
    <name evidence="6" type="ORF">PECAL_2P32520</name>
</gene>
<keyword evidence="7" id="KW-1185">Reference proteome</keyword>
<dbReference type="InterPro" id="IPR004299">
    <property type="entry name" value="MBOAT_fam"/>
</dbReference>
<evidence type="ECO:0000256" key="2">
    <source>
        <dbReference type="ARBA" id="ARBA00022692"/>
    </source>
</evidence>
<accession>A0A8J2SG66</accession>
<feature type="transmembrane region" description="Helical" evidence="5">
    <location>
        <begin position="40"/>
        <end position="61"/>
    </location>
</feature>
<evidence type="ECO:0000256" key="4">
    <source>
        <dbReference type="ARBA" id="ARBA00023136"/>
    </source>
</evidence>
<evidence type="ECO:0000313" key="7">
    <source>
        <dbReference type="Proteomes" id="UP000789595"/>
    </source>
</evidence>
<feature type="transmembrane region" description="Helical" evidence="5">
    <location>
        <begin position="491"/>
        <end position="518"/>
    </location>
</feature>
<dbReference type="EMBL" id="CAKKNE010000002">
    <property type="protein sequence ID" value="CAH0370101.1"/>
    <property type="molecule type" value="Genomic_DNA"/>
</dbReference>
<dbReference type="PANTHER" id="PTHR13285:SF18">
    <property type="entry name" value="PROTEIN-CYSTEINE N-PALMITOYLTRANSFERASE RASP"/>
    <property type="match status" value="1"/>
</dbReference>
<reference evidence="6" key="1">
    <citation type="submission" date="2021-11" db="EMBL/GenBank/DDBJ databases">
        <authorList>
            <consortium name="Genoscope - CEA"/>
            <person name="William W."/>
        </authorList>
    </citation>
    <scope>NUCLEOTIDE SEQUENCE</scope>
</reference>
<feature type="transmembrane region" description="Helical" evidence="5">
    <location>
        <begin position="456"/>
        <end position="479"/>
    </location>
</feature>
<comment type="caution">
    <text evidence="6">The sequence shown here is derived from an EMBL/GenBank/DDBJ whole genome shotgun (WGS) entry which is preliminary data.</text>
</comment>
<keyword evidence="4 5" id="KW-0472">Membrane</keyword>